<gene>
    <name evidence="1" type="ORF">GUU85_02765</name>
</gene>
<evidence type="ECO:0000313" key="1">
    <source>
        <dbReference type="EMBL" id="QIE02249.1"/>
    </source>
</evidence>
<accession>A0A6C1FIM4</accession>
<dbReference type="EMBL" id="CP047588">
    <property type="protein sequence ID" value="QIE02249.1"/>
    <property type="molecule type" value="Genomic_DNA"/>
</dbReference>
<evidence type="ECO:0000313" key="2">
    <source>
        <dbReference type="Proteomes" id="UP000502958"/>
    </source>
</evidence>
<proteinExistence type="predicted"/>
<protein>
    <recommendedName>
        <fullName evidence="3">Flagellar FliJ protein</fullName>
    </recommendedName>
</protein>
<name>A0A6C1FIM4_BUCUN</name>
<reference evidence="1 2" key="1">
    <citation type="submission" date="2020-01" db="EMBL/GenBank/DDBJ databases">
        <title>Complete genome of Buchnera aphidicola isolated from Chaitophorus populeti.</title>
        <authorList>
            <person name="Park J."/>
            <person name="Xi H."/>
        </authorList>
    </citation>
    <scope>NUCLEOTIDE SEQUENCE [LARGE SCALE GENOMIC DNA]</scope>
    <source>
        <strain evidence="1 2">UsonBac</strain>
    </source>
</reference>
<dbReference type="Proteomes" id="UP000502958">
    <property type="component" value="Chromosome"/>
</dbReference>
<dbReference type="AlphaFoldDB" id="A0A6C1FIM4"/>
<organism evidence="1 2">
    <name type="scientific">Buchnera aphidicola subsp. Uroleucon sonchi</name>
    <dbReference type="NCBI Taxonomy" id="118118"/>
    <lineage>
        <taxon>Bacteria</taxon>
        <taxon>Pseudomonadati</taxon>
        <taxon>Pseudomonadota</taxon>
        <taxon>Gammaproteobacteria</taxon>
        <taxon>Enterobacterales</taxon>
        <taxon>Erwiniaceae</taxon>
        <taxon>Buchnera</taxon>
    </lineage>
</organism>
<dbReference type="RefSeq" id="WP_163119719.1">
    <property type="nucleotide sequence ID" value="NZ_CP047588.1"/>
</dbReference>
<sequence length="152" mass="18122">MLSNLSSTNIINTKYNDIEIYKDTVKTMLKLKKNINQLKKINNYSENDLSIEDNIMILKNQKKINHLENSFAESLILLSIIKKELEKNILKKYNIENIAREIIEEENHTKQKIDTIEKTHKNIDSYMNIISKNYYKQILQEDDQKVIMKKKF</sequence>
<evidence type="ECO:0008006" key="3">
    <source>
        <dbReference type="Google" id="ProtNLM"/>
    </source>
</evidence>